<feature type="region of interest" description="Disordered" evidence="1">
    <location>
        <begin position="36"/>
        <end position="58"/>
    </location>
</feature>
<comment type="caution">
    <text evidence="2">The sequence shown here is derived from an EMBL/GenBank/DDBJ whole genome shotgun (WGS) entry which is preliminary data.</text>
</comment>
<proteinExistence type="predicted"/>
<feature type="non-terminal residue" evidence="2">
    <location>
        <position position="58"/>
    </location>
</feature>
<evidence type="ECO:0000313" key="2">
    <source>
        <dbReference type="EMBL" id="KNZ52301.1"/>
    </source>
</evidence>
<accession>A0A0L6UUU3</accession>
<dbReference type="EMBL" id="LAVV01008639">
    <property type="protein sequence ID" value="KNZ52301.1"/>
    <property type="molecule type" value="Genomic_DNA"/>
</dbReference>
<keyword evidence="3" id="KW-1185">Reference proteome</keyword>
<reference evidence="2 3" key="1">
    <citation type="submission" date="2015-08" db="EMBL/GenBank/DDBJ databases">
        <title>Next Generation Sequencing and Analysis of the Genome of Puccinia sorghi L Schw, the Causal Agent of Maize Common Rust.</title>
        <authorList>
            <person name="Rochi L."/>
            <person name="Burguener G."/>
            <person name="Darino M."/>
            <person name="Turjanski A."/>
            <person name="Kreff E."/>
            <person name="Dieguez M.J."/>
            <person name="Sacco F."/>
        </authorList>
    </citation>
    <scope>NUCLEOTIDE SEQUENCE [LARGE SCALE GENOMIC DNA]</scope>
    <source>
        <strain evidence="2 3">RO10H11247</strain>
    </source>
</reference>
<evidence type="ECO:0000256" key="1">
    <source>
        <dbReference type="SAM" id="MobiDB-lite"/>
    </source>
</evidence>
<evidence type="ECO:0000313" key="3">
    <source>
        <dbReference type="Proteomes" id="UP000037035"/>
    </source>
</evidence>
<organism evidence="2 3">
    <name type="scientific">Puccinia sorghi</name>
    <dbReference type="NCBI Taxonomy" id="27349"/>
    <lineage>
        <taxon>Eukaryota</taxon>
        <taxon>Fungi</taxon>
        <taxon>Dikarya</taxon>
        <taxon>Basidiomycota</taxon>
        <taxon>Pucciniomycotina</taxon>
        <taxon>Pucciniomycetes</taxon>
        <taxon>Pucciniales</taxon>
        <taxon>Pucciniaceae</taxon>
        <taxon>Puccinia</taxon>
    </lineage>
</organism>
<dbReference type="AlphaFoldDB" id="A0A0L6UUU3"/>
<dbReference type="VEuPathDB" id="FungiDB:VP01_3623g1"/>
<gene>
    <name evidence="2" type="ORF">VP01_3623g1</name>
</gene>
<dbReference type="Proteomes" id="UP000037035">
    <property type="component" value="Unassembled WGS sequence"/>
</dbReference>
<sequence length="58" mass="6510">MYRKKFEMLLHLKTKQATGQGIMDEAEALARQQAIEGDESGAENFVEEAKTTTEGQYS</sequence>
<name>A0A0L6UUU3_9BASI</name>
<protein>
    <submittedName>
        <fullName evidence="2">Uncharacterized protein</fullName>
    </submittedName>
</protein>